<accession>A0AAE1YQI5</accession>
<evidence type="ECO:0008006" key="4">
    <source>
        <dbReference type="Google" id="ProtNLM"/>
    </source>
</evidence>
<protein>
    <recommendedName>
        <fullName evidence="4">Transmembrane protein</fullName>
    </recommendedName>
</protein>
<keyword evidence="1" id="KW-0472">Membrane</keyword>
<keyword evidence="1" id="KW-0812">Transmembrane</keyword>
<keyword evidence="3" id="KW-1185">Reference proteome</keyword>
<dbReference type="AlphaFoldDB" id="A0AAE1YQI5"/>
<gene>
    <name evidence="2" type="ORF">Salat_0595000</name>
</gene>
<dbReference type="EMBL" id="JACGWO010000002">
    <property type="protein sequence ID" value="KAK4434322.1"/>
    <property type="molecule type" value="Genomic_DNA"/>
</dbReference>
<feature type="transmembrane region" description="Helical" evidence="1">
    <location>
        <begin position="132"/>
        <end position="152"/>
    </location>
</feature>
<name>A0AAE1YQI5_9LAMI</name>
<keyword evidence="1" id="KW-1133">Transmembrane helix</keyword>
<organism evidence="2 3">
    <name type="scientific">Sesamum alatum</name>
    <dbReference type="NCBI Taxonomy" id="300844"/>
    <lineage>
        <taxon>Eukaryota</taxon>
        <taxon>Viridiplantae</taxon>
        <taxon>Streptophyta</taxon>
        <taxon>Embryophyta</taxon>
        <taxon>Tracheophyta</taxon>
        <taxon>Spermatophyta</taxon>
        <taxon>Magnoliopsida</taxon>
        <taxon>eudicotyledons</taxon>
        <taxon>Gunneridae</taxon>
        <taxon>Pentapetalae</taxon>
        <taxon>asterids</taxon>
        <taxon>lamiids</taxon>
        <taxon>Lamiales</taxon>
        <taxon>Pedaliaceae</taxon>
        <taxon>Sesamum</taxon>
    </lineage>
</organism>
<proteinExistence type="predicted"/>
<evidence type="ECO:0000313" key="2">
    <source>
        <dbReference type="EMBL" id="KAK4434322.1"/>
    </source>
</evidence>
<evidence type="ECO:0000256" key="1">
    <source>
        <dbReference type="SAM" id="Phobius"/>
    </source>
</evidence>
<dbReference type="Proteomes" id="UP001293254">
    <property type="component" value="Unassembled WGS sequence"/>
</dbReference>
<reference evidence="2" key="2">
    <citation type="journal article" date="2024" name="Plant">
        <title>Genomic evolution and insights into agronomic trait innovations of Sesamum species.</title>
        <authorList>
            <person name="Miao H."/>
            <person name="Wang L."/>
            <person name="Qu L."/>
            <person name="Liu H."/>
            <person name="Sun Y."/>
            <person name="Le M."/>
            <person name="Wang Q."/>
            <person name="Wei S."/>
            <person name="Zheng Y."/>
            <person name="Lin W."/>
            <person name="Duan Y."/>
            <person name="Cao H."/>
            <person name="Xiong S."/>
            <person name="Wang X."/>
            <person name="Wei L."/>
            <person name="Li C."/>
            <person name="Ma Q."/>
            <person name="Ju M."/>
            <person name="Zhao R."/>
            <person name="Li G."/>
            <person name="Mu C."/>
            <person name="Tian Q."/>
            <person name="Mei H."/>
            <person name="Zhang T."/>
            <person name="Gao T."/>
            <person name="Zhang H."/>
        </authorList>
    </citation>
    <scope>NUCLEOTIDE SEQUENCE</scope>
    <source>
        <strain evidence="2">3651</strain>
    </source>
</reference>
<reference evidence="2" key="1">
    <citation type="submission" date="2020-06" db="EMBL/GenBank/DDBJ databases">
        <authorList>
            <person name="Li T."/>
            <person name="Hu X."/>
            <person name="Zhang T."/>
            <person name="Song X."/>
            <person name="Zhang H."/>
            <person name="Dai N."/>
            <person name="Sheng W."/>
            <person name="Hou X."/>
            <person name="Wei L."/>
        </authorList>
    </citation>
    <scope>NUCLEOTIDE SEQUENCE</scope>
    <source>
        <strain evidence="2">3651</strain>
        <tissue evidence="2">Leaf</tissue>
    </source>
</reference>
<sequence>MFLLSTHQERALSKKELSVVAILEEFCHRFNLCDRTSVAISVFNLAKQPVGRCSFCLLAVVLPAAASRSLVLAEQVTSCCLREGRFCTVLSHTSGCFPAFPGRFLSELQAFLTGVQCCCLCSVLPSCYTLRYFFVPAGLAGLFFMVLGDQLLHLMRTSRFARFSFDFQRVSSLSGQLSIYDIASHFYRCLVGFEGVLLPCFPSPHRSLSSSCAQLSSRFQLMPMDDFHGAGRTRTNLLHVVRSFRFARFFQPSPVSFGYWRRYVLSRRFFPFHRSQVAAAMLGFAKQPAGTNRFNCWPKFYLLPSAGFLGTSRT</sequence>
<evidence type="ECO:0000313" key="3">
    <source>
        <dbReference type="Proteomes" id="UP001293254"/>
    </source>
</evidence>
<comment type="caution">
    <text evidence="2">The sequence shown here is derived from an EMBL/GenBank/DDBJ whole genome shotgun (WGS) entry which is preliminary data.</text>
</comment>